<feature type="region of interest" description="Disordered" evidence="1">
    <location>
        <begin position="41"/>
        <end position="98"/>
    </location>
</feature>
<protein>
    <submittedName>
        <fullName evidence="2">Uncharacterized protein</fullName>
    </submittedName>
</protein>
<name>A0A2S5B958_9BASI</name>
<evidence type="ECO:0000313" key="2">
    <source>
        <dbReference type="EMBL" id="POY73305.1"/>
    </source>
</evidence>
<organism evidence="2 3">
    <name type="scientific">Rhodotorula taiwanensis</name>
    <dbReference type="NCBI Taxonomy" id="741276"/>
    <lineage>
        <taxon>Eukaryota</taxon>
        <taxon>Fungi</taxon>
        <taxon>Dikarya</taxon>
        <taxon>Basidiomycota</taxon>
        <taxon>Pucciniomycotina</taxon>
        <taxon>Microbotryomycetes</taxon>
        <taxon>Sporidiobolales</taxon>
        <taxon>Sporidiobolaceae</taxon>
        <taxon>Rhodotorula</taxon>
    </lineage>
</organism>
<dbReference type="OrthoDB" id="6105938at2759"/>
<feature type="compositionally biased region" description="Basic residues" evidence="1">
    <location>
        <begin position="67"/>
        <end position="82"/>
    </location>
</feature>
<comment type="caution">
    <text evidence="2">The sequence shown here is derived from an EMBL/GenBank/DDBJ whole genome shotgun (WGS) entry which is preliminary data.</text>
</comment>
<evidence type="ECO:0000313" key="3">
    <source>
        <dbReference type="Proteomes" id="UP000237144"/>
    </source>
</evidence>
<dbReference type="STRING" id="741276.A0A2S5B958"/>
<evidence type="ECO:0000256" key="1">
    <source>
        <dbReference type="SAM" id="MobiDB-lite"/>
    </source>
</evidence>
<dbReference type="Proteomes" id="UP000237144">
    <property type="component" value="Unassembled WGS sequence"/>
</dbReference>
<accession>A0A2S5B958</accession>
<feature type="region of interest" description="Disordered" evidence="1">
    <location>
        <begin position="1"/>
        <end position="23"/>
    </location>
</feature>
<keyword evidence="3" id="KW-1185">Reference proteome</keyword>
<gene>
    <name evidence="2" type="ORF">BMF94_3639</name>
</gene>
<proteinExistence type="predicted"/>
<sequence>MSRPASRASTVRGPSALRQKSSESFLSSALARLSLTLGATAEQEDHARQSTLQGPDVEEATPAVFPVKKKKKLGKKQRAAKKRREEAQRAAAAAQSGPMRVNDNRIDSFQTLSLESLTTSAINWSDDVASAFGNGETASLLSHSELSSYASSVILDTLSSGSNTVPFGLRATSEKLAFYQSLILQFGLQTQSCLPKTIKKCTKLLRTIHIAVGEYLAVIKRGGNVKTEVPRYKSAAKLRQALSGKKNKKRVPRDLIKSQLLTVFMVTL</sequence>
<dbReference type="AlphaFoldDB" id="A0A2S5B958"/>
<dbReference type="EMBL" id="PJQD01000038">
    <property type="protein sequence ID" value="POY73305.1"/>
    <property type="molecule type" value="Genomic_DNA"/>
</dbReference>
<reference evidence="2 3" key="1">
    <citation type="journal article" date="2018" name="Front. Microbiol.">
        <title>Prospects for Fungal Bioremediation of Acidic Radioactive Waste Sites: Characterization and Genome Sequence of Rhodotorula taiwanensis MD1149.</title>
        <authorList>
            <person name="Tkavc R."/>
            <person name="Matrosova V.Y."/>
            <person name="Grichenko O.E."/>
            <person name="Gostincar C."/>
            <person name="Volpe R.P."/>
            <person name="Klimenkova P."/>
            <person name="Gaidamakova E.K."/>
            <person name="Zhou C.E."/>
            <person name="Stewart B.J."/>
            <person name="Lyman M.G."/>
            <person name="Malfatti S.A."/>
            <person name="Rubinfeld B."/>
            <person name="Courtot M."/>
            <person name="Singh J."/>
            <person name="Dalgard C.L."/>
            <person name="Hamilton T."/>
            <person name="Frey K.G."/>
            <person name="Gunde-Cimerman N."/>
            <person name="Dugan L."/>
            <person name="Daly M.J."/>
        </authorList>
    </citation>
    <scope>NUCLEOTIDE SEQUENCE [LARGE SCALE GENOMIC DNA]</scope>
    <source>
        <strain evidence="2 3">MD1149</strain>
    </source>
</reference>